<accession>A0A507F5R8</accession>
<evidence type="ECO:0000313" key="4">
    <source>
        <dbReference type="Proteomes" id="UP000320333"/>
    </source>
</evidence>
<protein>
    <submittedName>
        <fullName evidence="3">Uncharacterized protein</fullName>
    </submittedName>
</protein>
<organism evidence="3 4">
    <name type="scientific">Chytriomyces confervae</name>
    <dbReference type="NCBI Taxonomy" id="246404"/>
    <lineage>
        <taxon>Eukaryota</taxon>
        <taxon>Fungi</taxon>
        <taxon>Fungi incertae sedis</taxon>
        <taxon>Chytridiomycota</taxon>
        <taxon>Chytridiomycota incertae sedis</taxon>
        <taxon>Chytridiomycetes</taxon>
        <taxon>Chytridiales</taxon>
        <taxon>Chytriomycetaceae</taxon>
        <taxon>Chytriomyces</taxon>
    </lineage>
</organism>
<reference evidence="3 4" key="1">
    <citation type="journal article" date="2019" name="Sci. Rep.">
        <title>Comparative genomics of chytrid fungi reveal insights into the obligate biotrophic and pathogenic lifestyle of Synchytrium endobioticum.</title>
        <authorList>
            <person name="van de Vossenberg B.T.L.H."/>
            <person name="Warris S."/>
            <person name="Nguyen H.D.T."/>
            <person name="van Gent-Pelzer M.P.E."/>
            <person name="Joly D.L."/>
            <person name="van de Geest H.C."/>
            <person name="Bonants P.J.M."/>
            <person name="Smith D.S."/>
            <person name="Levesque C.A."/>
            <person name="van der Lee T.A.J."/>
        </authorList>
    </citation>
    <scope>NUCLEOTIDE SEQUENCE [LARGE SCALE GENOMIC DNA]</scope>
    <source>
        <strain evidence="3 4">CBS 675.73</strain>
    </source>
</reference>
<keyword evidence="2" id="KW-0472">Membrane</keyword>
<evidence type="ECO:0000256" key="2">
    <source>
        <dbReference type="SAM" id="Phobius"/>
    </source>
</evidence>
<sequence length="404" mass="45067">MMTGQLENMIADTRQTRLEPKAFFVAWRGVLTLAFTGFPVELVELKQRLDTLPLRRENQGSKWPKMTLGALADDSKVLTADQLSSLSTLCSQMSTNLNLLADDFAVTRLSFVLFSCRSLERILLCHEIPLRDDGGLPDALEVPADQIRAVDQVMAESDDKSGYLIEVAKPGNRAAHYQGDHSEATLVAFVGNNPDVKMILDQFREAVDFLLPGYYTWFRDDALHCTHNMFQQGLRIRSIVRASGLPTARIAHQRPMPAMSSQWPQARGQSNRNYNSNAHQQHQHQESDPSITPPTSVLILAGGYFALINVAAAGLFWYDKHQANTKGWRVPEKQLQLTALLGGWVGGQWAMQTFRHKTVKKAFKEPYNLAMGANMVILGGVAAAWMAMPRFRRTLQSSAKSLGL</sequence>
<dbReference type="AlphaFoldDB" id="A0A507F5R8"/>
<name>A0A507F5R8_9FUNG</name>
<dbReference type="Pfam" id="PF06961">
    <property type="entry name" value="DUF1294"/>
    <property type="match status" value="1"/>
</dbReference>
<feature type="transmembrane region" description="Helical" evidence="2">
    <location>
        <begin position="367"/>
        <end position="388"/>
    </location>
</feature>
<gene>
    <name evidence="3" type="ORF">CcCBS67573_g06462</name>
</gene>
<evidence type="ECO:0000313" key="3">
    <source>
        <dbReference type="EMBL" id="TPX70728.1"/>
    </source>
</evidence>
<dbReference type="EMBL" id="QEAP01000278">
    <property type="protein sequence ID" value="TPX70728.1"/>
    <property type="molecule type" value="Genomic_DNA"/>
</dbReference>
<dbReference type="InterPro" id="IPR010718">
    <property type="entry name" value="DUF1294"/>
</dbReference>
<proteinExistence type="predicted"/>
<evidence type="ECO:0000256" key="1">
    <source>
        <dbReference type="SAM" id="MobiDB-lite"/>
    </source>
</evidence>
<feature type="region of interest" description="Disordered" evidence="1">
    <location>
        <begin position="253"/>
        <end position="291"/>
    </location>
</feature>
<dbReference type="OrthoDB" id="2139710at2759"/>
<dbReference type="Proteomes" id="UP000320333">
    <property type="component" value="Unassembled WGS sequence"/>
</dbReference>
<keyword evidence="4" id="KW-1185">Reference proteome</keyword>
<keyword evidence="2" id="KW-1133">Transmembrane helix</keyword>
<feature type="compositionally biased region" description="Polar residues" evidence="1">
    <location>
        <begin position="259"/>
        <end position="280"/>
    </location>
</feature>
<feature type="transmembrane region" description="Helical" evidence="2">
    <location>
        <begin position="297"/>
        <end position="317"/>
    </location>
</feature>
<keyword evidence="2" id="KW-0812">Transmembrane</keyword>
<comment type="caution">
    <text evidence="3">The sequence shown here is derived from an EMBL/GenBank/DDBJ whole genome shotgun (WGS) entry which is preliminary data.</text>
</comment>